<dbReference type="Proteomes" id="UP000499080">
    <property type="component" value="Unassembled WGS sequence"/>
</dbReference>
<evidence type="ECO:0000313" key="2">
    <source>
        <dbReference type="Proteomes" id="UP000499080"/>
    </source>
</evidence>
<comment type="caution">
    <text evidence="1">The sequence shown here is derived from an EMBL/GenBank/DDBJ whole genome shotgun (WGS) entry which is preliminary data.</text>
</comment>
<protein>
    <submittedName>
        <fullName evidence="1">Uncharacterized protein</fullName>
    </submittedName>
</protein>
<proteinExistence type="predicted"/>
<dbReference type="AlphaFoldDB" id="A0A4Y2WQ73"/>
<dbReference type="EMBL" id="BGPR01063698">
    <property type="protein sequence ID" value="GBO38858.1"/>
    <property type="molecule type" value="Genomic_DNA"/>
</dbReference>
<keyword evidence="2" id="KW-1185">Reference proteome</keyword>
<reference evidence="1 2" key="1">
    <citation type="journal article" date="2019" name="Sci. Rep.">
        <title>Orb-weaving spider Araneus ventricosus genome elucidates the spidroin gene catalogue.</title>
        <authorList>
            <person name="Kono N."/>
            <person name="Nakamura H."/>
            <person name="Ohtoshi R."/>
            <person name="Moran D.A.P."/>
            <person name="Shinohara A."/>
            <person name="Yoshida Y."/>
            <person name="Fujiwara M."/>
            <person name="Mori M."/>
            <person name="Tomita M."/>
            <person name="Arakawa K."/>
        </authorList>
    </citation>
    <scope>NUCLEOTIDE SEQUENCE [LARGE SCALE GENOMIC DNA]</scope>
</reference>
<accession>A0A4Y2WQ73</accession>
<organism evidence="1 2">
    <name type="scientific">Araneus ventricosus</name>
    <name type="common">Orbweaver spider</name>
    <name type="synonym">Epeira ventricosa</name>
    <dbReference type="NCBI Taxonomy" id="182803"/>
    <lineage>
        <taxon>Eukaryota</taxon>
        <taxon>Metazoa</taxon>
        <taxon>Ecdysozoa</taxon>
        <taxon>Arthropoda</taxon>
        <taxon>Chelicerata</taxon>
        <taxon>Arachnida</taxon>
        <taxon>Araneae</taxon>
        <taxon>Araneomorphae</taxon>
        <taxon>Entelegynae</taxon>
        <taxon>Araneoidea</taxon>
        <taxon>Araneidae</taxon>
        <taxon>Araneus</taxon>
    </lineage>
</organism>
<sequence length="98" mass="11355">MWVETATSVHQSREINVSNEEAHSRPPQPFYYNVFHISIWHIWQSYLPGVWCCCQKCLLFVSSLDSPRVLTHPFVPRTSLGRYLDIPSAYQQSRGSEG</sequence>
<name>A0A4Y2WQ73_ARAVE</name>
<evidence type="ECO:0000313" key="1">
    <source>
        <dbReference type="EMBL" id="GBO38858.1"/>
    </source>
</evidence>
<gene>
    <name evidence="1" type="ORF">AVEN_196573_1</name>
</gene>